<dbReference type="EMBL" id="LBWG01000005">
    <property type="protein sequence ID" value="KKR04620.1"/>
    <property type="molecule type" value="Genomic_DNA"/>
</dbReference>
<dbReference type="InterPro" id="IPR008984">
    <property type="entry name" value="SMAD_FHA_dom_sf"/>
</dbReference>
<name>A0A0G0Q2I9_9BACT</name>
<gene>
    <name evidence="1" type="ORF">UT30_C0005G0023</name>
</gene>
<sequence length="189" mass="21609">MPSCECGFEYNEGTVVCWQCGDLLTESSVPVQSHTSCVLVCGKKQEIDPFKPALILHLISCFEVTFQEGEETITIPLDVLSTPVRIGRRDENQDPPIIPEVDLTPLLERHWDQRFRPPISRLHAALQMENGKPAIKHLVERTSKTWVRHSGDRRKHLLPLNLPLILKDRDVLYLGHQDFGLIKMRVCLL</sequence>
<evidence type="ECO:0008006" key="3">
    <source>
        <dbReference type="Google" id="ProtNLM"/>
    </source>
</evidence>
<dbReference type="AlphaFoldDB" id="A0A0G0Q2I9"/>
<reference evidence="1 2" key="1">
    <citation type="journal article" date="2015" name="Nature">
        <title>rRNA introns, odd ribosomes, and small enigmatic genomes across a large radiation of phyla.</title>
        <authorList>
            <person name="Brown C.T."/>
            <person name="Hug L.A."/>
            <person name="Thomas B.C."/>
            <person name="Sharon I."/>
            <person name="Castelle C.J."/>
            <person name="Singh A."/>
            <person name="Wilkins M.J."/>
            <person name="Williams K.H."/>
            <person name="Banfield J.F."/>
        </authorList>
    </citation>
    <scope>NUCLEOTIDE SEQUENCE [LARGE SCALE GENOMIC DNA]</scope>
</reference>
<protein>
    <recommendedName>
        <fullName evidence="3">FHA domain-containing protein</fullName>
    </recommendedName>
</protein>
<dbReference type="Proteomes" id="UP000033935">
    <property type="component" value="Unassembled WGS sequence"/>
</dbReference>
<evidence type="ECO:0000313" key="1">
    <source>
        <dbReference type="EMBL" id="KKR04620.1"/>
    </source>
</evidence>
<organism evidence="1 2">
    <name type="scientific">Candidatus Uhrbacteria bacterium GW2011_GWF2_39_13</name>
    <dbReference type="NCBI Taxonomy" id="1618995"/>
    <lineage>
        <taxon>Bacteria</taxon>
        <taxon>Candidatus Uhriibacteriota</taxon>
    </lineage>
</organism>
<accession>A0A0G0Q2I9</accession>
<proteinExistence type="predicted"/>
<evidence type="ECO:0000313" key="2">
    <source>
        <dbReference type="Proteomes" id="UP000033935"/>
    </source>
</evidence>
<dbReference type="SUPFAM" id="SSF49879">
    <property type="entry name" value="SMAD/FHA domain"/>
    <property type="match status" value="1"/>
</dbReference>
<comment type="caution">
    <text evidence="1">The sequence shown here is derived from an EMBL/GenBank/DDBJ whole genome shotgun (WGS) entry which is preliminary data.</text>
</comment>
<dbReference type="Gene3D" id="2.60.200.20">
    <property type="match status" value="1"/>
</dbReference>